<dbReference type="Proteomes" id="UP001596976">
    <property type="component" value="Unassembled WGS sequence"/>
</dbReference>
<evidence type="ECO:0000313" key="2">
    <source>
        <dbReference type="Proteomes" id="UP001596976"/>
    </source>
</evidence>
<comment type="caution">
    <text evidence="1">The sequence shown here is derived from an EMBL/GenBank/DDBJ whole genome shotgun (WGS) entry which is preliminary data.</text>
</comment>
<dbReference type="EMBL" id="JBHTJF010000039">
    <property type="protein sequence ID" value="MFD0944429.1"/>
    <property type="molecule type" value="Genomic_DNA"/>
</dbReference>
<dbReference type="PROSITE" id="PS51257">
    <property type="entry name" value="PROKAR_LIPOPROTEIN"/>
    <property type="match status" value="1"/>
</dbReference>
<keyword evidence="2" id="KW-1185">Reference proteome</keyword>
<dbReference type="RefSeq" id="WP_381013815.1">
    <property type="nucleotide sequence ID" value="NZ_JBHTJF010000039.1"/>
</dbReference>
<name>A0ABW3GZV8_9BACL</name>
<evidence type="ECO:0008006" key="3">
    <source>
        <dbReference type="Google" id="ProtNLM"/>
    </source>
</evidence>
<proteinExistence type="predicted"/>
<sequence>MKKFKIIFNMISLLLILLVLASCQNKMIQEPTIKVSYGSNELKVIHYLDRNNKEKEDIEGGIKDVMVGKRFIDLPMIDFGGKIEIEALNFETTEFEVYDYIVDERGNIVSDYSVEPFAITLVDNGNAEVVFEKNEDLEIYNDYRVEGKFIHCLLIRSKIDKSSFAFGTLVLSVDAE</sequence>
<evidence type="ECO:0000313" key="1">
    <source>
        <dbReference type="EMBL" id="MFD0944429.1"/>
    </source>
</evidence>
<reference evidence="2" key="1">
    <citation type="journal article" date="2019" name="Int. J. Syst. Evol. Microbiol.">
        <title>The Global Catalogue of Microorganisms (GCM) 10K type strain sequencing project: providing services to taxonomists for standard genome sequencing and annotation.</title>
        <authorList>
            <consortium name="The Broad Institute Genomics Platform"/>
            <consortium name="The Broad Institute Genome Sequencing Center for Infectious Disease"/>
            <person name="Wu L."/>
            <person name="Ma J."/>
        </authorList>
    </citation>
    <scope>NUCLEOTIDE SEQUENCE [LARGE SCALE GENOMIC DNA]</scope>
    <source>
        <strain evidence="2">CCUG 63563</strain>
    </source>
</reference>
<accession>A0ABW3GZV8</accession>
<protein>
    <recommendedName>
        <fullName evidence="3">Lipoprotein</fullName>
    </recommendedName>
</protein>
<gene>
    <name evidence="1" type="ORF">ACFQ0V_11810</name>
</gene>
<organism evidence="1 2">
    <name type="scientific">Savagea faecisuis</name>
    <dbReference type="NCBI Taxonomy" id="1274803"/>
    <lineage>
        <taxon>Bacteria</taxon>
        <taxon>Bacillati</taxon>
        <taxon>Bacillota</taxon>
        <taxon>Bacilli</taxon>
        <taxon>Bacillales</taxon>
        <taxon>Caryophanaceae</taxon>
        <taxon>Savagea</taxon>
    </lineage>
</organism>